<dbReference type="InterPro" id="IPR009303">
    <property type="entry name" value="DUF960"/>
</dbReference>
<dbReference type="Pfam" id="PF06124">
    <property type="entry name" value="DUF960"/>
    <property type="match status" value="1"/>
</dbReference>
<keyword evidence="2" id="KW-1185">Reference proteome</keyword>
<protein>
    <submittedName>
        <fullName evidence="1">Uncharacterized protein</fullName>
    </submittedName>
</protein>
<accession>A0ABS4KPF9</accession>
<gene>
    <name evidence="1" type="ORF">J2Z42_000597</name>
</gene>
<dbReference type="RefSeq" id="WP_209700874.1">
    <property type="nucleotide sequence ID" value="NZ_JAGGLM010000002.1"/>
</dbReference>
<sequence length="106" mass="13073">MFDNKRYITIGIRKNINKKIQMEIWNIIDRLKSKDNFHLDYLQVFELKEIENTRELNEFYNQKIVHFQEQHEYKEKIFIKVNNPVNSKIYVIDDSKHTIMMEASEY</sequence>
<dbReference type="Proteomes" id="UP001519307">
    <property type="component" value="Unassembled WGS sequence"/>
</dbReference>
<reference evidence="1 2" key="1">
    <citation type="submission" date="2021-03" db="EMBL/GenBank/DDBJ databases">
        <title>Genomic Encyclopedia of Type Strains, Phase IV (KMG-IV): sequencing the most valuable type-strain genomes for metagenomic binning, comparative biology and taxonomic classification.</title>
        <authorList>
            <person name="Goeker M."/>
        </authorList>
    </citation>
    <scope>NUCLEOTIDE SEQUENCE [LARGE SCALE GENOMIC DNA]</scope>
    <source>
        <strain evidence="1 2">DSM 28783</strain>
    </source>
</reference>
<proteinExistence type="predicted"/>
<dbReference type="EMBL" id="JAGGLM010000002">
    <property type="protein sequence ID" value="MBP2031932.1"/>
    <property type="molecule type" value="Genomic_DNA"/>
</dbReference>
<comment type="caution">
    <text evidence="1">The sequence shown here is derived from an EMBL/GenBank/DDBJ whole genome shotgun (WGS) entry which is preliminary data.</text>
</comment>
<evidence type="ECO:0000313" key="1">
    <source>
        <dbReference type="EMBL" id="MBP2031932.1"/>
    </source>
</evidence>
<organism evidence="1 2">
    <name type="scientific">Clostridium algifaecis</name>
    <dbReference type="NCBI Taxonomy" id="1472040"/>
    <lineage>
        <taxon>Bacteria</taxon>
        <taxon>Bacillati</taxon>
        <taxon>Bacillota</taxon>
        <taxon>Clostridia</taxon>
        <taxon>Eubacteriales</taxon>
        <taxon>Clostridiaceae</taxon>
        <taxon>Clostridium</taxon>
    </lineage>
</organism>
<evidence type="ECO:0000313" key="2">
    <source>
        <dbReference type="Proteomes" id="UP001519307"/>
    </source>
</evidence>
<dbReference type="Gene3D" id="3.10.450.150">
    <property type="entry name" value="enterococcus faecalis protein"/>
    <property type="match status" value="1"/>
</dbReference>
<name>A0ABS4KPF9_9CLOT</name>